<keyword evidence="3" id="KW-1185">Reference proteome</keyword>
<feature type="transmembrane region" description="Helical" evidence="1">
    <location>
        <begin position="181"/>
        <end position="202"/>
    </location>
</feature>
<protein>
    <submittedName>
        <fullName evidence="2">Uncharacterized protein</fullName>
    </submittedName>
</protein>
<keyword evidence="1" id="KW-0472">Membrane</keyword>
<feature type="transmembrane region" description="Helical" evidence="1">
    <location>
        <begin position="21"/>
        <end position="44"/>
    </location>
</feature>
<keyword evidence="1" id="KW-0812">Transmembrane</keyword>
<sequence>MTTSTAAATQLQSHCIQVRYGLVYLAVLGFVGGLMSGIIGGVLLSENLPVAGGVLLALAPVLLVAAVLVYRRGQFPVDVALTPAGLQLTPLGRALKQGVPAETVPLSSIGGYSSMEQYNSLQLKLYRTDGRVLTLADRPRSVLKELEPGFVPLAELSAALQTRLAETGSAAQARPNFFQGIWGQLLAGLCALCFVAGLVLMFVPGVEWTQALRLLTFSSIYLGVYWRNRRPRADAA</sequence>
<reference evidence="2 3" key="1">
    <citation type="submission" date="2018-12" db="EMBL/GenBank/DDBJ databases">
        <title>Hymenobacter gummosus sp. nov., isolated from a spring.</title>
        <authorList>
            <person name="Nie L."/>
        </authorList>
    </citation>
    <scope>NUCLEOTIDE SEQUENCE [LARGE SCALE GENOMIC DNA]</scope>
    <source>
        <strain evidence="2 3">KCTC 52166</strain>
    </source>
</reference>
<comment type="caution">
    <text evidence="2">The sequence shown here is derived from an EMBL/GenBank/DDBJ whole genome shotgun (WGS) entry which is preliminary data.</text>
</comment>
<name>A0A3S0QJM5_9BACT</name>
<feature type="transmembrane region" description="Helical" evidence="1">
    <location>
        <begin position="50"/>
        <end position="70"/>
    </location>
</feature>
<dbReference type="EMBL" id="RXOF01000003">
    <property type="protein sequence ID" value="RTQ51692.1"/>
    <property type="molecule type" value="Genomic_DNA"/>
</dbReference>
<evidence type="ECO:0000256" key="1">
    <source>
        <dbReference type="SAM" id="Phobius"/>
    </source>
</evidence>
<dbReference type="Proteomes" id="UP000282184">
    <property type="component" value="Unassembled WGS sequence"/>
</dbReference>
<feature type="transmembrane region" description="Helical" evidence="1">
    <location>
        <begin position="208"/>
        <end position="226"/>
    </location>
</feature>
<dbReference type="AlphaFoldDB" id="A0A3S0QJM5"/>
<dbReference type="OrthoDB" id="9554325at2"/>
<proteinExistence type="predicted"/>
<evidence type="ECO:0000313" key="3">
    <source>
        <dbReference type="Proteomes" id="UP000282184"/>
    </source>
</evidence>
<dbReference type="RefSeq" id="WP_126692584.1">
    <property type="nucleotide sequence ID" value="NZ_RXOF01000003.1"/>
</dbReference>
<evidence type="ECO:0000313" key="2">
    <source>
        <dbReference type="EMBL" id="RTQ51692.1"/>
    </source>
</evidence>
<accession>A0A3S0QJM5</accession>
<organism evidence="2 3">
    <name type="scientific">Hymenobacter gummosus</name>
    <dbReference type="NCBI Taxonomy" id="1776032"/>
    <lineage>
        <taxon>Bacteria</taxon>
        <taxon>Pseudomonadati</taxon>
        <taxon>Bacteroidota</taxon>
        <taxon>Cytophagia</taxon>
        <taxon>Cytophagales</taxon>
        <taxon>Hymenobacteraceae</taxon>
        <taxon>Hymenobacter</taxon>
    </lineage>
</organism>
<keyword evidence="1" id="KW-1133">Transmembrane helix</keyword>
<gene>
    <name evidence="2" type="ORF">EJV47_07810</name>
</gene>